<sequence>MRTLSCLLLIMFITSTSGYDDAKAEVLKWTMWLGFVVGSMLVVLCPLVTLICCVYFFLIKPARERDERTRRQNLEIGAPYTAVTSYSNPDYPKEAITYISLRVGAMRLFVPCLVLASALFFCGALGEAEADAVIPSEREVEKRGILLLRDNESQLGKREASFDHVAPLLSNEEAQKPISRAKRGEKKEALKKGAKIALWLLLVIIIVPSLLCICCIAGVTYFFCCRE</sequence>
<evidence type="ECO:0000256" key="2">
    <source>
        <dbReference type="SAM" id="SignalP"/>
    </source>
</evidence>
<keyword evidence="1" id="KW-1133">Transmembrane helix</keyword>
<evidence type="ECO:0000313" key="3">
    <source>
        <dbReference type="EMBL" id="KAK0411661.1"/>
    </source>
</evidence>
<comment type="caution">
    <text evidence="3">The sequence shown here is derived from an EMBL/GenBank/DDBJ whole genome shotgun (WGS) entry which is preliminary data.</text>
</comment>
<feature type="transmembrane region" description="Helical" evidence="1">
    <location>
        <begin position="34"/>
        <end position="58"/>
    </location>
</feature>
<gene>
    <name evidence="3" type="ORF">QR680_005770</name>
</gene>
<evidence type="ECO:0000313" key="4">
    <source>
        <dbReference type="Proteomes" id="UP001175271"/>
    </source>
</evidence>
<dbReference type="Proteomes" id="UP001175271">
    <property type="component" value="Unassembled WGS sequence"/>
</dbReference>
<name>A0AA39LVH4_9BILA</name>
<reference evidence="3" key="1">
    <citation type="submission" date="2023-06" db="EMBL/GenBank/DDBJ databases">
        <title>Genomic analysis of the entomopathogenic nematode Steinernema hermaphroditum.</title>
        <authorList>
            <person name="Schwarz E.M."/>
            <person name="Heppert J.K."/>
            <person name="Baniya A."/>
            <person name="Schwartz H.T."/>
            <person name="Tan C.-H."/>
            <person name="Antoshechkin I."/>
            <person name="Sternberg P.W."/>
            <person name="Goodrich-Blair H."/>
            <person name="Dillman A.R."/>
        </authorList>
    </citation>
    <scope>NUCLEOTIDE SEQUENCE</scope>
    <source>
        <strain evidence="3">PS9179</strain>
        <tissue evidence="3">Whole animal</tissue>
    </source>
</reference>
<proteinExistence type="predicted"/>
<protein>
    <recommendedName>
        <fullName evidence="5">G-protein coupled receptors family 1 profile domain-containing protein</fullName>
    </recommendedName>
</protein>
<dbReference type="AlphaFoldDB" id="A0AA39LVH4"/>
<feature type="transmembrane region" description="Helical" evidence="1">
    <location>
        <begin position="196"/>
        <end position="224"/>
    </location>
</feature>
<dbReference type="EMBL" id="JAUCMV010000003">
    <property type="protein sequence ID" value="KAK0411661.1"/>
    <property type="molecule type" value="Genomic_DNA"/>
</dbReference>
<feature type="signal peptide" evidence="2">
    <location>
        <begin position="1"/>
        <end position="18"/>
    </location>
</feature>
<keyword evidence="1" id="KW-0472">Membrane</keyword>
<keyword evidence="4" id="KW-1185">Reference proteome</keyword>
<feature type="transmembrane region" description="Helical" evidence="1">
    <location>
        <begin position="108"/>
        <end position="126"/>
    </location>
</feature>
<keyword evidence="2" id="KW-0732">Signal</keyword>
<keyword evidence="1" id="KW-0812">Transmembrane</keyword>
<organism evidence="3 4">
    <name type="scientific">Steinernema hermaphroditum</name>
    <dbReference type="NCBI Taxonomy" id="289476"/>
    <lineage>
        <taxon>Eukaryota</taxon>
        <taxon>Metazoa</taxon>
        <taxon>Ecdysozoa</taxon>
        <taxon>Nematoda</taxon>
        <taxon>Chromadorea</taxon>
        <taxon>Rhabditida</taxon>
        <taxon>Tylenchina</taxon>
        <taxon>Panagrolaimomorpha</taxon>
        <taxon>Strongyloidoidea</taxon>
        <taxon>Steinernematidae</taxon>
        <taxon>Steinernema</taxon>
    </lineage>
</organism>
<accession>A0AA39LVH4</accession>
<evidence type="ECO:0000256" key="1">
    <source>
        <dbReference type="SAM" id="Phobius"/>
    </source>
</evidence>
<evidence type="ECO:0008006" key="5">
    <source>
        <dbReference type="Google" id="ProtNLM"/>
    </source>
</evidence>
<feature type="chain" id="PRO_5041249317" description="G-protein coupled receptors family 1 profile domain-containing protein" evidence="2">
    <location>
        <begin position="19"/>
        <end position="227"/>
    </location>
</feature>